<dbReference type="InterPro" id="IPR051044">
    <property type="entry name" value="MAG_DAG_Lipase"/>
</dbReference>
<dbReference type="EMBL" id="AE001437">
    <property type="protein sequence ID" value="AAK80203.1"/>
    <property type="molecule type" value="Genomic_DNA"/>
</dbReference>
<dbReference type="PANTHER" id="PTHR11614">
    <property type="entry name" value="PHOSPHOLIPASE-RELATED"/>
    <property type="match status" value="1"/>
</dbReference>
<dbReference type="PIR" id="H97176">
    <property type="entry name" value="H97176"/>
</dbReference>
<dbReference type="AlphaFoldDB" id="Q97GW9"/>
<dbReference type="HOGENOM" id="CLU_026209_10_0_9"/>
<evidence type="ECO:0000313" key="2">
    <source>
        <dbReference type="EMBL" id="AAK80203.1"/>
    </source>
</evidence>
<dbReference type="GO" id="GO:0016787">
    <property type="term" value="F:hydrolase activity"/>
    <property type="evidence" value="ECO:0007669"/>
    <property type="project" value="UniProtKB-KW"/>
</dbReference>
<dbReference type="ESTHER" id="cloac-CAC2246">
    <property type="family name" value="Monoglyceridelipase_lysophospholip"/>
</dbReference>
<dbReference type="RefSeq" id="WP_010965544.1">
    <property type="nucleotide sequence ID" value="NC_003030.1"/>
</dbReference>
<sequence>MRKLSKKVFLIFAVTTIFILGNSAWDRTIASEEDNSMIDGKPKEYYISEKNYKREIKQVENYLSARRESGHFIGKENIDIYYEKYVIPNSKNSIVISHGFRESMVKYNETIYYFLKNGYSVYGLEHRGHARSGRLGKDSTQTSVDNFDYYVDDFKKYVDTIVEPDNRGKNLFLYAHSMGGAIGGLFLERYPKYFKAAVLSSPMFEVDTGRYPEFLSRAVASVFNFVNLGDTYAPGHHEYSCESDFENSCTTSNIRYDYYLDKTNKSRKIENGGASFKWVKESLKATDEVTDGKNASKVTIPVLLFQAENDDIVRPGGQDKFAKEAKKCKLIVIKNSKHEIYREKDSIMVPYFNKVFTFLNNNK</sequence>
<feature type="domain" description="Serine aminopeptidase S33" evidence="1">
    <location>
        <begin position="90"/>
        <end position="345"/>
    </location>
</feature>
<evidence type="ECO:0000313" key="3">
    <source>
        <dbReference type="Proteomes" id="UP000000814"/>
    </source>
</evidence>
<name>Q97GW9_CLOAB</name>
<dbReference type="KEGG" id="cac:CA_C2246"/>
<keyword evidence="2" id="KW-0378">Hydrolase</keyword>
<protein>
    <submittedName>
        <fullName evidence="2">Lysophospholipase L2 PLDB, hydrolase of alpha/beta superfamily</fullName>
    </submittedName>
</protein>
<dbReference type="Proteomes" id="UP000000814">
    <property type="component" value="Chromosome"/>
</dbReference>
<dbReference type="SUPFAM" id="SSF53474">
    <property type="entry name" value="alpha/beta-Hydrolases"/>
    <property type="match status" value="1"/>
</dbReference>
<keyword evidence="3" id="KW-1185">Reference proteome</keyword>
<dbReference type="Gene3D" id="3.40.50.1820">
    <property type="entry name" value="alpha/beta hydrolase"/>
    <property type="match status" value="1"/>
</dbReference>
<dbReference type="InterPro" id="IPR029058">
    <property type="entry name" value="AB_hydrolase_fold"/>
</dbReference>
<reference evidence="2 3" key="1">
    <citation type="journal article" date="2001" name="J. Bacteriol.">
        <title>Genome sequence and comparative analysis of the solvent-producing bacterium Clostridium acetobutylicum.</title>
        <authorList>
            <person name="Nolling J."/>
            <person name="Breton G."/>
            <person name="Omelchenko M.V."/>
            <person name="Makarova K.S."/>
            <person name="Zeng Q."/>
            <person name="Gibson R."/>
            <person name="Lee H.M."/>
            <person name="Dubois J."/>
            <person name="Qiu D."/>
            <person name="Hitti J."/>
            <person name="Wolf Y.I."/>
            <person name="Tatusov R.L."/>
            <person name="Sabathe F."/>
            <person name="Doucette-Stamm L."/>
            <person name="Soucaille P."/>
            <person name="Daly M.J."/>
            <person name="Bennett G.N."/>
            <person name="Koonin E.V."/>
            <person name="Smith D.R."/>
        </authorList>
    </citation>
    <scope>NUCLEOTIDE SEQUENCE [LARGE SCALE GENOMIC DNA]</scope>
    <source>
        <strain evidence="3">ATCC 824 / DSM 792 / JCM 1419 / LMG 5710 / VKM B-1787</strain>
    </source>
</reference>
<accession>Q97GW9</accession>
<dbReference type="InterPro" id="IPR022742">
    <property type="entry name" value="Hydrolase_4"/>
</dbReference>
<dbReference type="OrthoDB" id="9806902at2"/>
<dbReference type="DNASU" id="1118429"/>
<gene>
    <name evidence="2" type="ordered locus">CA_C2246</name>
</gene>
<evidence type="ECO:0000259" key="1">
    <source>
        <dbReference type="Pfam" id="PF12146"/>
    </source>
</evidence>
<dbReference type="eggNOG" id="COG2267">
    <property type="taxonomic scope" value="Bacteria"/>
</dbReference>
<organism evidence="2 3">
    <name type="scientific">Clostridium acetobutylicum (strain ATCC 824 / DSM 792 / JCM 1419 / IAM 19013 / LMG 5710 / NBRC 13948 / NRRL B-527 / VKM B-1787 / 2291 / W)</name>
    <dbReference type="NCBI Taxonomy" id="272562"/>
    <lineage>
        <taxon>Bacteria</taxon>
        <taxon>Bacillati</taxon>
        <taxon>Bacillota</taxon>
        <taxon>Clostridia</taxon>
        <taxon>Eubacteriales</taxon>
        <taxon>Clostridiaceae</taxon>
        <taxon>Clostridium</taxon>
    </lineage>
</organism>
<dbReference type="STRING" id="272562.CA_C2246"/>
<dbReference type="GeneID" id="44998725"/>
<proteinExistence type="predicted"/>
<dbReference type="Pfam" id="PF12146">
    <property type="entry name" value="Hydrolase_4"/>
    <property type="match status" value="1"/>
</dbReference>
<dbReference type="PATRIC" id="fig|272562.8.peg.2447"/>